<reference evidence="14" key="1">
    <citation type="journal article" date="2016" name="Nat. Commun.">
        <title>The Gonium pectorale genome demonstrates co-option of cell cycle regulation during the evolution of multicellularity.</title>
        <authorList>
            <person name="Hanschen E.R."/>
            <person name="Marriage T.N."/>
            <person name="Ferris P.J."/>
            <person name="Hamaji T."/>
            <person name="Toyoda A."/>
            <person name="Fujiyama A."/>
            <person name="Neme R."/>
            <person name="Noguchi H."/>
            <person name="Minakuchi Y."/>
            <person name="Suzuki M."/>
            <person name="Kawai-Toyooka H."/>
            <person name="Smith D.R."/>
            <person name="Sparks H."/>
            <person name="Anderson J."/>
            <person name="Bakaric R."/>
            <person name="Luria V."/>
            <person name="Karger A."/>
            <person name="Kirschner M.W."/>
            <person name="Durand P.M."/>
            <person name="Michod R.E."/>
            <person name="Nozaki H."/>
            <person name="Olson B.J."/>
        </authorList>
    </citation>
    <scope>NUCLEOTIDE SEQUENCE [LARGE SCALE GENOMIC DNA]</scope>
    <source>
        <strain evidence="14">NIES-2863</strain>
    </source>
</reference>
<sequence>MKQVASSRGVELVLVDHTKPLLDQGEYDAIVHKLRPNKDWERNLQEYVKARPSVKVIDSLAGIRIVHNRATMLLPLREHPEGVVFQKPGSGHNGTGGCNYARVQSPTQVEILEGTTLDEAQSLLRSAGLVAPLLVKPLWTDGREGSHGLAVLHDMGSLGLVLQGGLSSELKPPLVVQQFVEHGGVLFKVYVLGHRTVVCRRPSLGDFYLSQEARAAGVLSLPRVSCKSTYAAGSPELRLAAGVVYSCGGAGGAVCSTADLPAGPQQQQRHQHEPSVLQEQPAAPPDWVTTSLAGTLREKLGLQLFNFDMICPVANSPNGERLYYVVDINYFPGVDKIPDFERVFIDFLADAVDGDRARERERQSIDELAPAPPPAREGSAGSAVGAPCRPGRSRQASGCEAVAMEGAAEEEVVAAAGGDADGGDGLSSVPSAHGELDRTLGAEAPSAPAAEVTSGVYQPMYE</sequence>
<feature type="compositionally biased region" description="Basic and acidic residues" evidence="10">
    <location>
        <begin position="356"/>
        <end position="365"/>
    </location>
</feature>
<organism evidence="13 14">
    <name type="scientific">Gonium pectorale</name>
    <name type="common">Green alga</name>
    <dbReference type="NCBI Taxonomy" id="33097"/>
    <lineage>
        <taxon>Eukaryota</taxon>
        <taxon>Viridiplantae</taxon>
        <taxon>Chlorophyta</taxon>
        <taxon>core chlorophytes</taxon>
        <taxon>Chlorophyceae</taxon>
        <taxon>CS clade</taxon>
        <taxon>Chlamydomonadales</taxon>
        <taxon>Volvocaceae</taxon>
        <taxon>Gonium</taxon>
    </lineage>
</organism>
<feature type="domain" description="Inositol-tetrakisphosphate 1-kinase N-terminal" evidence="12">
    <location>
        <begin position="3"/>
        <end position="62"/>
    </location>
</feature>
<proteinExistence type="inferred from homology"/>
<comment type="subunit">
    <text evidence="3">Monomer.</text>
</comment>
<evidence type="ECO:0000256" key="10">
    <source>
        <dbReference type="SAM" id="MobiDB-lite"/>
    </source>
</evidence>
<comment type="cofactor">
    <cofactor evidence="1">
        <name>Mg(2+)</name>
        <dbReference type="ChEBI" id="CHEBI:18420"/>
    </cofactor>
</comment>
<dbReference type="GO" id="GO:0032957">
    <property type="term" value="P:inositol trisphosphate metabolic process"/>
    <property type="evidence" value="ECO:0007669"/>
    <property type="project" value="InterPro"/>
</dbReference>
<comment type="caution">
    <text evidence="13">The sequence shown here is derived from an EMBL/GenBank/DDBJ whole genome shotgun (WGS) entry which is preliminary data.</text>
</comment>
<evidence type="ECO:0000256" key="4">
    <source>
        <dbReference type="ARBA" id="ARBA00022679"/>
    </source>
</evidence>
<keyword evidence="14" id="KW-1185">Reference proteome</keyword>
<dbReference type="EMBL" id="LSYV01000026">
    <property type="protein sequence ID" value="KXZ48736.1"/>
    <property type="molecule type" value="Genomic_DNA"/>
</dbReference>
<evidence type="ECO:0000256" key="7">
    <source>
        <dbReference type="ARBA" id="ARBA00022777"/>
    </source>
</evidence>
<evidence type="ECO:0000259" key="11">
    <source>
        <dbReference type="Pfam" id="PF05770"/>
    </source>
</evidence>
<evidence type="ECO:0000256" key="5">
    <source>
        <dbReference type="ARBA" id="ARBA00022723"/>
    </source>
</evidence>
<evidence type="ECO:0000256" key="8">
    <source>
        <dbReference type="ARBA" id="ARBA00022840"/>
    </source>
</evidence>
<keyword evidence="9" id="KW-0460">Magnesium</keyword>
<keyword evidence="7" id="KW-0418">Kinase</keyword>
<dbReference type="GO" id="GO:0047325">
    <property type="term" value="F:inositol-3,4,5,6-tetrakisphosphate 1-kinase activity"/>
    <property type="evidence" value="ECO:0007669"/>
    <property type="project" value="InterPro"/>
</dbReference>
<evidence type="ECO:0000256" key="6">
    <source>
        <dbReference type="ARBA" id="ARBA00022741"/>
    </source>
</evidence>
<feature type="domain" description="Inositol 1,3,4-trisphosphate 5/6-kinase ATP-grasp" evidence="11">
    <location>
        <begin position="271"/>
        <end position="349"/>
    </location>
</feature>
<evidence type="ECO:0000259" key="12">
    <source>
        <dbReference type="Pfam" id="PF17927"/>
    </source>
</evidence>
<evidence type="ECO:0000256" key="9">
    <source>
        <dbReference type="ARBA" id="ARBA00022842"/>
    </source>
</evidence>
<evidence type="ECO:0000256" key="2">
    <source>
        <dbReference type="ARBA" id="ARBA00009601"/>
    </source>
</evidence>
<dbReference type="PANTHER" id="PTHR14217:SF39">
    <property type="entry name" value="INOSITOL-TETRAKISPHOSPHATE 1-KINASE 3"/>
    <property type="match status" value="1"/>
</dbReference>
<dbReference type="GO" id="GO:0005524">
    <property type="term" value="F:ATP binding"/>
    <property type="evidence" value="ECO:0007669"/>
    <property type="project" value="UniProtKB-KW"/>
</dbReference>
<dbReference type="GO" id="GO:0052726">
    <property type="term" value="F:inositol-1,3,4-trisphosphate 5-kinase activity"/>
    <property type="evidence" value="ECO:0007669"/>
    <property type="project" value="InterPro"/>
</dbReference>
<dbReference type="Proteomes" id="UP000075714">
    <property type="component" value="Unassembled WGS sequence"/>
</dbReference>
<dbReference type="STRING" id="33097.A0A150GFY1"/>
<dbReference type="InterPro" id="IPR041429">
    <property type="entry name" value="ITPK1_N"/>
</dbReference>
<keyword evidence="5" id="KW-0479">Metal-binding</keyword>
<gene>
    <name evidence="13" type="ORF">GPECTOR_25g320</name>
</gene>
<dbReference type="GO" id="GO:0052725">
    <property type="term" value="F:inositol-1,3,4-trisphosphate 6-kinase activity"/>
    <property type="evidence" value="ECO:0007669"/>
    <property type="project" value="InterPro"/>
</dbReference>
<dbReference type="GO" id="GO:0000287">
    <property type="term" value="F:magnesium ion binding"/>
    <property type="evidence" value="ECO:0007669"/>
    <property type="project" value="InterPro"/>
</dbReference>
<feature type="region of interest" description="Disordered" evidence="10">
    <location>
        <begin position="417"/>
        <end position="462"/>
    </location>
</feature>
<keyword evidence="8" id="KW-0067">ATP-binding</keyword>
<dbReference type="Pfam" id="PF17927">
    <property type="entry name" value="Ins134_P3_kin_N"/>
    <property type="match status" value="1"/>
</dbReference>
<dbReference type="GO" id="GO:0005737">
    <property type="term" value="C:cytoplasm"/>
    <property type="evidence" value="ECO:0007669"/>
    <property type="project" value="TreeGrafter"/>
</dbReference>
<dbReference type="Pfam" id="PF05770">
    <property type="entry name" value="Ins134_P3_kin"/>
    <property type="match status" value="2"/>
</dbReference>
<dbReference type="InterPro" id="IPR008656">
    <property type="entry name" value="Inositol_tetrakis-P_1-kinase"/>
</dbReference>
<evidence type="ECO:0000313" key="13">
    <source>
        <dbReference type="EMBL" id="KXZ48736.1"/>
    </source>
</evidence>
<feature type="domain" description="Inositol 1,3,4-trisphosphate 5/6-kinase ATP-grasp" evidence="11">
    <location>
        <begin position="100"/>
        <end position="229"/>
    </location>
</feature>
<protein>
    <submittedName>
        <fullName evidence="13">Uncharacterized protein</fullName>
    </submittedName>
</protein>
<evidence type="ECO:0000313" key="14">
    <source>
        <dbReference type="Proteomes" id="UP000075714"/>
    </source>
</evidence>
<evidence type="ECO:0000256" key="1">
    <source>
        <dbReference type="ARBA" id="ARBA00001946"/>
    </source>
</evidence>
<dbReference type="InterPro" id="IPR040464">
    <property type="entry name" value="InsP(3)kin_ATP-grasp"/>
</dbReference>
<feature type="region of interest" description="Disordered" evidence="10">
    <location>
        <begin position="261"/>
        <end position="283"/>
    </location>
</feature>
<keyword evidence="4" id="KW-0808">Transferase</keyword>
<dbReference type="PANTHER" id="PTHR14217">
    <property type="entry name" value="INOSITOL-TETRAKISPHOSPHATE 1-KINASE"/>
    <property type="match status" value="1"/>
</dbReference>
<feature type="region of interest" description="Disordered" evidence="10">
    <location>
        <begin position="356"/>
        <end position="391"/>
    </location>
</feature>
<dbReference type="OrthoDB" id="25308at2759"/>
<dbReference type="Gene3D" id="3.30.470.20">
    <property type="entry name" value="ATP-grasp fold, B domain"/>
    <property type="match status" value="1"/>
</dbReference>
<name>A0A150GFY1_GONPE</name>
<comment type="similarity">
    <text evidence="2">Belongs to the ITPK1 family.</text>
</comment>
<accession>A0A150GFY1</accession>
<dbReference type="AlphaFoldDB" id="A0A150GFY1"/>
<keyword evidence="6" id="KW-0547">Nucleotide-binding</keyword>
<dbReference type="SUPFAM" id="SSF56059">
    <property type="entry name" value="Glutathione synthetase ATP-binding domain-like"/>
    <property type="match status" value="1"/>
</dbReference>
<evidence type="ECO:0000256" key="3">
    <source>
        <dbReference type="ARBA" id="ARBA00011245"/>
    </source>
</evidence>